<evidence type="ECO:0000256" key="4">
    <source>
        <dbReference type="ARBA" id="ARBA00022989"/>
    </source>
</evidence>
<keyword evidence="10" id="KW-1185">Reference proteome</keyword>
<evidence type="ECO:0000313" key="7">
    <source>
        <dbReference type="EMBL" id="MCS6521750.1"/>
    </source>
</evidence>
<evidence type="ECO:0000256" key="5">
    <source>
        <dbReference type="ARBA" id="ARBA00023136"/>
    </source>
</evidence>
<reference evidence="7 10" key="2">
    <citation type="submission" date="2022-08" db="EMBL/GenBank/DDBJ databases">
        <title>Taxonomy of Curtobacterium flaccumfaciens.</title>
        <authorList>
            <person name="Osdaghi E."/>
            <person name="Taghavi S.M."/>
            <person name="Hamidizade M."/>
            <person name="Abachi H."/>
            <person name="Fazliarab A."/>
            <person name="Baeyen S."/>
            <person name="Portier P."/>
            <person name="Van Vaerenbergh J."/>
            <person name="Jacques M.-A."/>
        </authorList>
    </citation>
    <scope>NUCLEOTIDE SEQUENCE [LARGE SCALE GENOMIC DNA]</scope>
    <source>
        <strain evidence="7 10">LMG8786T</strain>
    </source>
</reference>
<reference evidence="8 9" key="1">
    <citation type="submission" date="2020-05" db="EMBL/GenBank/DDBJ databases">
        <title>Genome Sequencing of Type Strains.</title>
        <authorList>
            <person name="Lemaire J.F."/>
            <person name="Inderbitzin P."/>
            <person name="Gregorio O.A."/>
            <person name="Collins S.B."/>
            <person name="Wespe N."/>
            <person name="Knight-Connoni V."/>
        </authorList>
    </citation>
    <scope>NUCLEOTIDE SEQUENCE [LARGE SCALE GENOMIC DNA]</scope>
    <source>
        <strain evidence="8 9">DSM 20512</strain>
    </source>
</reference>
<dbReference type="Pfam" id="PF04011">
    <property type="entry name" value="LemA"/>
    <property type="match status" value="1"/>
</dbReference>
<keyword evidence="3 6" id="KW-0812">Transmembrane</keyword>
<dbReference type="InterPro" id="IPR023353">
    <property type="entry name" value="LemA-like_dom_sf"/>
</dbReference>
<organism evidence="8 9">
    <name type="scientific">Curtobacterium citreum</name>
    <dbReference type="NCBI Taxonomy" id="2036"/>
    <lineage>
        <taxon>Bacteria</taxon>
        <taxon>Bacillati</taxon>
        <taxon>Actinomycetota</taxon>
        <taxon>Actinomycetes</taxon>
        <taxon>Micrococcales</taxon>
        <taxon>Microbacteriaceae</taxon>
        <taxon>Curtobacterium</taxon>
    </lineage>
</organism>
<evidence type="ECO:0000256" key="6">
    <source>
        <dbReference type="SAM" id="Phobius"/>
    </source>
</evidence>
<dbReference type="GO" id="GO:0016020">
    <property type="term" value="C:membrane"/>
    <property type="evidence" value="ECO:0007669"/>
    <property type="project" value="UniProtKB-SubCell"/>
</dbReference>
<evidence type="ECO:0000256" key="2">
    <source>
        <dbReference type="ARBA" id="ARBA00008854"/>
    </source>
</evidence>
<feature type="transmembrane region" description="Helical" evidence="6">
    <location>
        <begin position="6"/>
        <end position="27"/>
    </location>
</feature>
<evidence type="ECO:0000313" key="9">
    <source>
        <dbReference type="Proteomes" id="UP000539146"/>
    </source>
</evidence>
<dbReference type="PANTHER" id="PTHR34478">
    <property type="entry name" value="PROTEIN LEMA"/>
    <property type="match status" value="1"/>
</dbReference>
<accession>A0A850E085</accession>
<proteinExistence type="inferred from homology"/>
<keyword evidence="4 6" id="KW-1133">Transmembrane helix</keyword>
<dbReference type="InterPro" id="IPR007156">
    <property type="entry name" value="MamQ_LemA"/>
</dbReference>
<sequence length="193" mass="20909">MDTGLVTTLIVVAVVVVLLVVVGIALWSSYRSLMSLTGRVDASWNDVATHLQRRADLIPTIVETVQGYATHEKAVFADVSKARAETLSAADAPSASVAEGHMQKALKSVFSVAEGYPQLQSSQAFLQLQSELVETEDRIQAARRSYNGGVRELNTKIKHFPTSTFAKSKGVQEASFFETAEPSAIAEPPRVQF</sequence>
<evidence type="ECO:0000313" key="8">
    <source>
        <dbReference type="EMBL" id="NUU29860.1"/>
    </source>
</evidence>
<evidence type="ECO:0000313" key="10">
    <source>
        <dbReference type="Proteomes" id="UP001652264"/>
    </source>
</evidence>
<name>A0A850E085_9MICO</name>
<evidence type="ECO:0000256" key="3">
    <source>
        <dbReference type="ARBA" id="ARBA00022692"/>
    </source>
</evidence>
<dbReference type="RefSeq" id="WP_141860500.1">
    <property type="nucleotide sequence ID" value="NZ_BAAAWP010000001.1"/>
</dbReference>
<dbReference type="EMBL" id="JABMCG010000126">
    <property type="protein sequence ID" value="NUU29860.1"/>
    <property type="molecule type" value="Genomic_DNA"/>
</dbReference>
<dbReference type="Gene3D" id="1.20.1440.20">
    <property type="entry name" value="LemA-like domain"/>
    <property type="match status" value="1"/>
</dbReference>
<comment type="caution">
    <text evidence="8">The sequence shown here is derived from an EMBL/GenBank/DDBJ whole genome shotgun (WGS) entry which is preliminary data.</text>
</comment>
<dbReference type="Proteomes" id="UP001652264">
    <property type="component" value="Unassembled WGS sequence"/>
</dbReference>
<dbReference type="GeneID" id="95323224"/>
<dbReference type="PANTHER" id="PTHR34478:SF2">
    <property type="entry name" value="MEMBRANE PROTEIN"/>
    <property type="match status" value="1"/>
</dbReference>
<dbReference type="Proteomes" id="UP000539146">
    <property type="component" value="Unassembled WGS sequence"/>
</dbReference>
<gene>
    <name evidence="8" type="ORF">HP467_17350</name>
    <name evidence="7" type="ORF">NYQ28_04120</name>
</gene>
<dbReference type="EMBL" id="JANVAD010000002">
    <property type="protein sequence ID" value="MCS6521750.1"/>
    <property type="molecule type" value="Genomic_DNA"/>
</dbReference>
<dbReference type="SUPFAM" id="SSF140478">
    <property type="entry name" value="LemA-like"/>
    <property type="match status" value="1"/>
</dbReference>
<comment type="similarity">
    <text evidence="2">Belongs to the LemA family.</text>
</comment>
<evidence type="ECO:0000256" key="1">
    <source>
        <dbReference type="ARBA" id="ARBA00004167"/>
    </source>
</evidence>
<dbReference type="AlphaFoldDB" id="A0A850E085"/>
<comment type="subcellular location">
    <subcellularLocation>
        <location evidence="1">Membrane</location>
        <topology evidence="1">Single-pass membrane protein</topology>
    </subcellularLocation>
</comment>
<keyword evidence="5 6" id="KW-0472">Membrane</keyword>
<protein>
    <submittedName>
        <fullName evidence="8">LemA family protein</fullName>
    </submittedName>
</protein>